<name>A0A8B8K1Z9_ABRPR</name>
<reference evidence="2" key="1">
    <citation type="journal article" date="2019" name="Toxins">
        <title>Detection of Abrin-Like and Prepropulchellin-Like Toxin Genes and Transcripts Using Whole Genome Sequencing and Full-Length Transcript Sequencing of Abrus precatorius.</title>
        <authorList>
            <person name="Hovde B.T."/>
            <person name="Daligault H.E."/>
            <person name="Hanschen E.R."/>
            <person name="Kunde Y.A."/>
            <person name="Johnson M.B."/>
            <person name="Starkenburg S.R."/>
            <person name="Johnson S.L."/>
        </authorList>
    </citation>
    <scope>NUCLEOTIDE SEQUENCE [LARGE SCALE GENOMIC DNA]</scope>
</reference>
<gene>
    <name evidence="3" type="primary">LOC113851151</name>
</gene>
<dbReference type="Proteomes" id="UP000694853">
    <property type="component" value="Unplaced"/>
</dbReference>
<evidence type="ECO:0000259" key="1">
    <source>
        <dbReference type="Pfam" id="PF13456"/>
    </source>
</evidence>
<dbReference type="SUPFAM" id="SSF53098">
    <property type="entry name" value="Ribonuclease H-like"/>
    <property type="match status" value="1"/>
</dbReference>
<dbReference type="GO" id="GO:0004523">
    <property type="term" value="F:RNA-DNA hybrid ribonuclease activity"/>
    <property type="evidence" value="ECO:0007669"/>
    <property type="project" value="InterPro"/>
</dbReference>
<dbReference type="PANTHER" id="PTHR48475">
    <property type="entry name" value="RIBONUCLEASE H"/>
    <property type="match status" value="1"/>
</dbReference>
<dbReference type="Pfam" id="PF13456">
    <property type="entry name" value="RVT_3"/>
    <property type="match status" value="1"/>
</dbReference>
<dbReference type="GeneID" id="113851151"/>
<accession>A0A8B8K1Z9</accession>
<organism evidence="2 3">
    <name type="scientific">Abrus precatorius</name>
    <name type="common">Indian licorice</name>
    <name type="synonym">Glycine abrus</name>
    <dbReference type="NCBI Taxonomy" id="3816"/>
    <lineage>
        <taxon>Eukaryota</taxon>
        <taxon>Viridiplantae</taxon>
        <taxon>Streptophyta</taxon>
        <taxon>Embryophyta</taxon>
        <taxon>Tracheophyta</taxon>
        <taxon>Spermatophyta</taxon>
        <taxon>Magnoliopsida</taxon>
        <taxon>eudicotyledons</taxon>
        <taxon>Gunneridae</taxon>
        <taxon>Pentapetalae</taxon>
        <taxon>rosids</taxon>
        <taxon>fabids</taxon>
        <taxon>Fabales</taxon>
        <taxon>Fabaceae</taxon>
        <taxon>Papilionoideae</taxon>
        <taxon>50 kb inversion clade</taxon>
        <taxon>NPAAA clade</taxon>
        <taxon>indigoferoid/millettioid clade</taxon>
        <taxon>Abreae</taxon>
        <taxon>Abrus</taxon>
    </lineage>
</organism>
<evidence type="ECO:0000313" key="3">
    <source>
        <dbReference type="RefSeq" id="XP_027337434.1"/>
    </source>
</evidence>
<proteinExistence type="predicted"/>
<dbReference type="AlphaFoldDB" id="A0A8B8K1Z9"/>
<dbReference type="GO" id="GO:0003676">
    <property type="term" value="F:nucleic acid binding"/>
    <property type="evidence" value="ECO:0007669"/>
    <property type="project" value="InterPro"/>
</dbReference>
<dbReference type="RefSeq" id="XP_027337434.1">
    <property type="nucleotide sequence ID" value="XM_027481633.1"/>
</dbReference>
<dbReference type="KEGG" id="aprc:113851151"/>
<sequence length="185" mass="21588">MDPIKYIFEKLALTRRIARWQVLLSEYDIVYVTQKAIKGNALANFLAQQPINDYQSMQCEFPNESIMALFEEKESSRKEEWVMMFDAEYEACTVGIQAVMESKIKVLEVYGDSALVIHQLKGEWETWDAKLIPYQAYIKELIEYFNEITFQRIPCENNQLADALATLSSMFVISQNTDMPLIKMR</sequence>
<feature type="domain" description="RNase H type-1" evidence="1">
    <location>
        <begin position="85"/>
        <end position="166"/>
    </location>
</feature>
<dbReference type="Gene3D" id="3.30.420.10">
    <property type="entry name" value="Ribonuclease H-like superfamily/Ribonuclease H"/>
    <property type="match status" value="1"/>
</dbReference>
<dbReference type="OrthoDB" id="1934793at2759"/>
<dbReference type="PANTHER" id="PTHR48475:SF1">
    <property type="entry name" value="RNASE H TYPE-1 DOMAIN-CONTAINING PROTEIN"/>
    <property type="match status" value="1"/>
</dbReference>
<dbReference type="InterPro" id="IPR002156">
    <property type="entry name" value="RNaseH_domain"/>
</dbReference>
<reference evidence="3" key="2">
    <citation type="submission" date="2025-08" db="UniProtKB">
        <authorList>
            <consortium name="RefSeq"/>
        </authorList>
    </citation>
    <scope>IDENTIFICATION</scope>
    <source>
        <tissue evidence="3">Young leaves</tissue>
    </source>
</reference>
<evidence type="ECO:0000313" key="2">
    <source>
        <dbReference type="Proteomes" id="UP000694853"/>
    </source>
</evidence>
<dbReference type="InterPro" id="IPR036397">
    <property type="entry name" value="RNaseH_sf"/>
</dbReference>
<dbReference type="InterPro" id="IPR012337">
    <property type="entry name" value="RNaseH-like_sf"/>
</dbReference>
<keyword evidence="2" id="KW-1185">Reference proteome</keyword>
<protein>
    <submittedName>
        <fullName evidence="3">Uncharacterized protein LOC113851151</fullName>
    </submittedName>
</protein>